<proteinExistence type="inferred from homology"/>
<evidence type="ECO:0000313" key="9">
    <source>
        <dbReference type="EMBL" id="GEP58834.1"/>
    </source>
</evidence>
<dbReference type="EMBL" id="BKAJ01000111">
    <property type="protein sequence ID" value="GEP58834.1"/>
    <property type="molecule type" value="Genomic_DNA"/>
</dbReference>
<comment type="caution">
    <text evidence="9">The sequence shown here is derived from an EMBL/GenBank/DDBJ whole genome shotgun (WGS) entry which is preliminary data.</text>
</comment>
<keyword evidence="10" id="KW-1185">Reference proteome</keyword>
<dbReference type="PROSITE" id="PS50928">
    <property type="entry name" value="ABC_TM1"/>
    <property type="match status" value="1"/>
</dbReference>
<dbReference type="Pfam" id="PF00528">
    <property type="entry name" value="BPD_transp_1"/>
    <property type="match status" value="1"/>
</dbReference>
<feature type="transmembrane region" description="Helical" evidence="7">
    <location>
        <begin position="191"/>
        <end position="213"/>
    </location>
</feature>
<evidence type="ECO:0000256" key="4">
    <source>
        <dbReference type="ARBA" id="ARBA00022692"/>
    </source>
</evidence>
<evidence type="ECO:0000256" key="6">
    <source>
        <dbReference type="ARBA" id="ARBA00023136"/>
    </source>
</evidence>
<gene>
    <name evidence="9" type="ORF">RSO01_60000</name>
</gene>
<dbReference type="InterPro" id="IPR000515">
    <property type="entry name" value="MetI-like"/>
</dbReference>
<feature type="transmembrane region" description="Helical" evidence="7">
    <location>
        <begin position="97"/>
        <end position="118"/>
    </location>
</feature>
<accession>A0A512NIQ4</accession>
<evidence type="ECO:0000256" key="2">
    <source>
        <dbReference type="ARBA" id="ARBA00022448"/>
    </source>
</evidence>
<dbReference type="Proteomes" id="UP000321058">
    <property type="component" value="Unassembled WGS sequence"/>
</dbReference>
<feature type="transmembrane region" description="Helical" evidence="7">
    <location>
        <begin position="256"/>
        <end position="276"/>
    </location>
</feature>
<comment type="similarity">
    <text evidence="7">Belongs to the binding-protein-dependent transport system permease family.</text>
</comment>
<evidence type="ECO:0000256" key="1">
    <source>
        <dbReference type="ARBA" id="ARBA00004651"/>
    </source>
</evidence>
<keyword evidence="3" id="KW-1003">Cell membrane</keyword>
<dbReference type="Gene3D" id="1.10.3720.10">
    <property type="entry name" value="MetI-like"/>
    <property type="match status" value="1"/>
</dbReference>
<organism evidence="9 10">
    <name type="scientific">Reyranella soli</name>
    <dbReference type="NCBI Taxonomy" id="1230389"/>
    <lineage>
        <taxon>Bacteria</taxon>
        <taxon>Pseudomonadati</taxon>
        <taxon>Pseudomonadota</taxon>
        <taxon>Alphaproteobacteria</taxon>
        <taxon>Hyphomicrobiales</taxon>
        <taxon>Reyranellaceae</taxon>
        <taxon>Reyranella</taxon>
    </lineage>
</organism>
<keyword evidence="2 7" id="KW-0813">Transport</keyword>
<dbReference type="PANTHER" id="PTHR43005:SF2">
    <property type="entry name" value="INTEGRAL MEMBRANE SUGAR TRANSPORT PROTEIN"/>
    <property type="match status" value="1"/>
</dbReference>
<name>A0A512NIQ4_9HYPH</name>
<evidence type="ECO:0000313" key="10">
    <source>
        <dbReference type="Proteomes" id="UP000321058"/>
    </source>
</evidence>
<reference evidence="9 10" key="1">
    <citation type="submission" date="2019-07" db="EMBL/GenBank/DDBJ databases">
        <title>Whole genome shotgun sequence of Reyranella soli NBRC 108950.</title>
        <authorList>
            <person name="Hosoyama A."/>
            <person name="Uohara A."/>
            <person name="Ohji S."/>
            <person name="Ichikawa N."/>
        </authorList>
    </citation>
    <scope>NUCLEOTIDE SEQUENCE [LARGE SCALE GENOMIC DNA]</scope>
    <source>
        <strain evidence="9 10">NBRC 108950</strain>
    </source>
</reference>
<evidence type="ECO:0000256" key="3">
    <source>
        <dbReference type="ARBA" id="ARBA00022475"/>
    </source>
</evidence>
<sequence>MLLLITPAALLLTLFQVVPIAIGANASFRDWALYNPKKTWVGLAHYQAVLSDPEFLWVVLPNTFIFMILSVAGALVLGLALALLLNRPFAGQKLVQTVLLVPLMVAPVIAAIMMRWMFNDQFGIVNAVLEGLGLDGQPWLVERWTAFGVIVMTDIWLWTPWYTLLLLAGLQSLPREPFEAAAIDGTSTWRVFTHLTLPMLRSVIVVCVVIRAIDAFRTFDIVWTLTGGGPGRSTELFSLYAYVLAFLTLDFGRGSAAAIIGGLIILVVGAVLYRVVDRIARA</sequence>
<dbReference type="GO" id="GO:0005886">
    <property type="term" value="C:plasma membrane"/>
    <property type="evidence" value="ECO:0007669"/>
    <property type="project" value="UniProtKB-SubCell"/>
</dbReference>
<evidence type="ECO:0000259" key="8">
    <source>
        <dbReference type="PROSITE" id="PS50928"/>
    </source>
</evidence>
<evidence type="ECO:0000256" key="7">
    <source>
        <dbReference type="RuleBase" id="RU363032"/>
    </source>
</evidence>
<feature type="domain" description="ABC transmembrane type-1" evidence="8">
    <location>
        <begin position="60"/>
        <end position="272"/>
    </location>
</feature>
<dbReference type="AlphaFoldDB" id="A0A512NIQ4"/>
<feature type="transmembrane region" description="Helical" evidence="7">
    <location>
        <begin position="64"/>
        <end position="85"/>
    </location>
</feature>
<keyword evidence="6 7" id="KW-0472">Membrane</keyword>
<evidence type="ECO:0000256" key="5">
    <source>
        <dbReference type="ARBA" id="ARBA00022989"/>
    </source>
</evidence>
<protein>
    <submittedName>
        <fullName evidence="9">Sugar ABC transporter permease</fullName>
    </submittedName>
</protein>
<dbReference type="SUPFAM" id="SSF161098">
    <property type="entry name" value="MetI-like"/>
    <property type="match status" value="1"/>
</dbReference>
<dbReference type="PANTHER" id="PTHR43005">
    <property type="entry name" value="BLR7065 PROTEIN"/>
    <property type="match status" value="1"/>
</dbReference>
<feature type="transmembrane region" description="Helical" evidence="7">
    <location>
        <begin position="144"/>
        <end position="170"/>
    </location>
</feature>
<keyword evidence="5 7" id="KW-1133">Transmembrane helix</keyword>
<comment type="subcellular location">
    <subcellularLocation>
        <location evidence="1 7">Cell membrane</location>
        <topology evidence="1 7">Multi-pass membrane protein</topology>
    </subcellularLocation>
</comment>
<dbReference type="InterPro" id="IPR035906">
    <property type="entry name" value="MetI-like_sf"/>
</dbReference>
<keyword evidence="4 7" id="KW-0812">Transmembrane</keyword>
<dbReference type="RefSeq" id="WP_246158921.1">
    <property type="nucleotide sequence ID" value="NZ_BKAJ01000111.1"/>
</dbReference>
<dbReference type="CDD" id="cd06261">
    <property type="entry name" value="TM_PBP2"/>
    <property type="match status" value="1"/>
</dbReference>
<dbReference type="GO" id="GO:0055085">
    <property type="term" value="P:transmembrane transport"/>
    <property type="evidence" value="ECO:0007669"/>
    <property type="project" value="InterPro"/>
</dbReference>